<sequence length="49" mass="5385">MIKKLMTNVTVALMVVAFSTGSLDGIEEIKVEKSVEVDILSDEKLPPEH</sequence>
<evidence type="ECO:0000313" key="2">
    <source>
        <dbReference type="Proteomes" id="UP001649381"/>
    </source>
</evidence>
<dbReference type="RefSeq" id="WP_236331177.1">
    <property type="nucleotide sequence ID" value="NZ_JAKIJS010000001.1"/>
</dbReference>
<dbReference type="Proteomes" id="UP001649381">
    <property type="component" value="Unassembled WGS sequence"/>
</dbReference>
<name>A0ABS9GY68_9BACL</name>
<reference evidence="1 2" key="1">
    <citation type="submission" date="2022-01" db="EMBL/GenBank/DDBJ databases">
        <title>Alkalihalobacillus sp. EGI L200015, a novel bacterium isolated from a salt lake sediment.</title>
        <authorList>
            <person name="Gao L."/>
            <person name="Fang B.-Z."/>
            <person name="Li W.-J."/>
        </authorList>
    </citation>
    <scope>NUCLEOTIDE SEQUENCE [LARGE SCALE GENOMIC DNA]</scope>
    <source>
        <strain evidence="1 2">KCTC 12718</strain>
    </source>
</reference>
<proteinExistence type="predicted"/>
<organism evidence="1 2">
    <name type="scientific">Pseudalkalibacillus berkeleyi</name>
    <dbReference type="NCBI Taxonomy" id="1069813"/>
    <lineage>
        <taxon>Bacteria</taxon>
        <taxon>Bacillati</taxon>
        <taxon>Bacillota</taxon>
        <taxon>Bacilli</taxon>
        <taxon>Bacillales</taxon>
        <taxon>Fictibacillaceae</taxon>
        <taxon>Pseudalkalibacillus</taxon>
    </lineage>
</organism>
<evidence type="ECO:0000313" key="1">
    <source>
        <dbReference type="EMBL" id="MCF6136448.1"/>
    </source>
</evidence>
<gene>
    <name evidence="1" type="ORF">L2716_01815</name>
</gene>
<keyword evidence="2" id="KW-1185">Reference proteome</keyword>
<accession>A0ABS9GY68</accession>
<protein>
    <submittedName>
        <fullName evidence="1">Uncharacterized protein</fullName>
    </submittedName>
</protein>
<comment type="caution">
    <text evidence="1">The sequence shown here is derived from an EMBL/GenBank/DDBJ whole genome shotgun (WGS) entry which is preliminary data.</text>
</comment>
<dbReference type="EMBL" id="JAKIJS010000001">
    <property type="protein sequence ID" value="MCF6136448.1"/>
    <property type="molecule type" value="Genomic_DNA"/>
</dbReference>